<feature type="region of interest" description="Disordered" evidence="1">
    <location>
        <begin position="171"/>
        <end position="194"/>
    </location>
</feature>
<accession>A0ABW6A450</accession>
<name>A0ABW6A450_9BACT</name>
<dbReference type="Proteomes" id="UP001597511">
    <property type="component" value="Unassembled WGS sequence"/>
</dbReference>
<sequence>MIYKNIITVFLLLIAAGTVTAQNKRKMEITIQSSTVNGKEILDTVIKINDVVKTNLKAKNVVGEASANGVDTIQIVNFMRRLTIKPSKDNKVRIATTVYYDESKPILADDVYIKQANIVQVKNKNVLQLQIGSTAQFRDKNFPWKNMIIGNEAIINNKGEHYSTTARASSITSSGYSNTQTTTTTTTSTVTSDTKNSNMDIVASAGSSRTIMKVDSSKRTVMQIVDAATTTEDDDEFINRLQVNDIELELPANKSIVIKSKYGNIIVNGNKNNFDFDLISSSLELPDVETVKIKSEFSNISASNIKSGDLEVKSGSLTIRDAGTLGLKADFANINIKSVDKITGRGNSSNFDIITAGLTELEQSFGTLRITNLKNDLTLKAANTEVKIFNLASTIKNIDITNKFATINIPLQNMNNYKLETSGTYSSLIGMADIIEERVNNEKIYKKTTGSGNLNIRITCPHCTTDFR</sequence>
<dbReference type="EMBL" id="JBHUOZ010000001">
    <property type="protein sequence ID" value="MFD2919265.1"/>
    <property type="molecule type" value="Genomic_DNA"/>
</dbReference>
<evidence type="ECO:0000313" key="4">
    <source>
        <dbReference type="Proteomes" id="UP001597511"/>
    </source>
</evidence>
<dbReference type="RefSeq" id="WP_386096282.1">
    <property type="nucleotide sequence ID" value="NZ_JBHUOZ010000001.1"/>
</dbReference>
<keyword evidence="4" id="KW-1185">Reference proteome</keyword>
<feature type="signal peptide" evidence="2">
    <location>
        <begin position="1"/>
        <end position="21"/>
    </location>
</feature>
<keyword evidence="2" id="KW-0732">Signal</keyword>
<proteinExistence type="predicted"/>
<evidence type="ECO:0000256" key="2">
    <source>
        <dbReference type="SAM" id="SignalP"/>
    </source>
</evidence>
<evidence type="ECO:0000313" key="3">
    <source>
        <dbReference type="EMBL" id="MFD2919265.1"/>
    </source>
</evidence>
<comment type="caution">
    <text evidence="3">The sequence shown here is derived from an EMBL/GenBank/DDBJ whole genome shotgun (WGS) entry which is preliminary data.</text>
</comment>
<gene>
    <name evidence="3" type="ORF">ACFS6H_06035</name>
</gene>
<reference evidence="4" key="1">
    <citation type="journal article" date="2019" name="Int. J. Syst. Evol. Microbiol.">
        <title>The Global Catalogue of Microorganisms (GCM) 10K type strain sequencing project: providing services to taxonomists for standard genome sequencing and annotation.</title>
        <authorList>
            <consortium name="The Broad Institute Genomics Platform"/>
            <consortium name="The Broad Institute Genome Sequencing Center for Infectious Disease"/>
            <person name="Wu L."/>
            <person name="Ma J."/>
        </authorList>
    </citation>
    <scope>NUCLEOTIDE SEQUENCE [LARGE SCALE GENOMIC DNA]</scope>
    <source>
        <strain evidence="4">KCTC 23299</strain>
    </source>
</reference>
<evidence type="ECO:0000256" key="1">
    <source>
        <dbReference type="SAM" id="MobiDB-lite"/>
    </source>
</evidence>
<organism evidence="3 4">
    <name type="scientific">Terrimonas rubra</name>
    <dbReference type="NCBI Taxonomy" id="1035890"/>
    <lineage>
        <taxon>Bacteria</taxon>
        <taxon>Pseudomonadati</taxon>
        <taxon>Bacteroidota</taxon>
        <taxon>Chitinophagia</taxon>
        <taxon>Chitinophagales</taxon>
        <taxon>Chitinophagaceae</taxon>
        <taxon>Terrimonas</taxon>
    </lineage>
</organism>
<protein>
    <recommendedName>
        <fullName evidence="5">Adhesin</fullName>
    </recommendedName>
</protein>
<feature type="chain" id="PRO_5046637398" description="Adhesin" evidence="2">
    <location>
        <begin position="22"/>
        <end position="468"/>
    </location>
</feature>
<evidence type="ECO:0008006" key="5">
    <source>
        <dbReference type="Google" id="ProtNLM"/>
    </source>
</evidence>